<sequence>MGKSQGMFSVTISAKRKPGMDEDAYHKYISETHAGHLKHLLVQKKIVDYTMQHNTSELMKDIENLFPNLPSVNRSPYDAFVTIVFRNIEDYVSVKNDPHYLSVVNPDHANFADGPSTMMSFGWFEKHVADGKLVEG</sequence>
<dbReference type="InterPro" id="IPR011008">
    <property type="entry name" value="Dimeric_a/b-barrel"/>
</dbReference>
<dbReference type="EMBL" id="KZ805663">
    <property type="protein sequence ID" value="PVH92615.1"/>
    <property type="molecule type" value="Genomic_DNA"/>
</dbReference>
<dbReference type="Proteomes" id="UP000244855">
    <property type="component" value="Unassembled WGS sequence"/>
</dbReference>
<dbReference type="Gene3D" id="3.30.70.100">
    <property type="match status" value="1"/>
</dbReference>
<name>A0A2V1D3P1_9PLEO</name>
<dbReference type="STRING" id="97972.A0A2V1D3P1"/>
<accession>A0A2V1D3P1</accession>
<evidence type="ECO:0000313" key="4">
    <source>
        <dbReference type="Proteomes" id="UP000244855"/>
    </source>
</evidence>
<gene>
    <name evidence="3" type="ORF">DM02DRAFT_677378</name>
</gene>
<keyword evidence="4" id="KW-1185">Reference proteome</keyword>
<dbReference type="AlphaFoldDB" id="A0A2V1D3P1"/>
<dbReference type="Pfam" id="PF07110">
    <property type="entry name" value="EthD"/>
    <property type="match status" value="1"/>
</dbReference>
<proteinExistence type="inferred from homology"/>
<protein>
    <recommendedName>
        <fullName evidence="2">EthD domain-containing protein</fullName>
    </recommendedName>
</protein>
<evidence type="ECO:0000256" key="1">
    <source>
        <dbReference type="ARBA" id="ARBA00005986"/>
    </source>
</evidence>
<comment type="similarity">
    <text evidence="1">Belongs to the tpcK family.</text>
</comment>
<organism evidence="3 4">
    <name type="scientific">Periconia macrospinosa</name>
    <dbReference type="NCBI Taxonomy" id="97972"/>
    <lineage>
        <taxon>Eukaryota</taxon>
        <taxon>Fungi</taxon>
        <taxon>Dikarya</taxon>
        <taxon>Ascomycota</taxon>
        <taxon>Pezizomycotina</taxon>
        <taxon>Dothideomycetes</taxon>
        <taxon>Pleosporomycetidae</taxon>
        <taxon>Pleosporales</taxon>
        <taxon>Massarineae</taxon>
        <taxon>Periconiaceae</taxon>
        <taxon>Periconia</taxon>
    </lineage>
</organism>
<evidence type="ECO:0000313" key="3">
    <source>
        <dbReference type="EMBL" id="PVH92615.1"/>
    </source>
</evidence>
<dbReference type="SUPFAM" id="SSF54909">
    <property type="entry name" value="Dimeric alpha+beta barrel"/>
    <property type="match status" value="1"/>
</dbReference>
<dbReference type="GO" id="GO:0016491">
    <property type="term" value="F:oxidoreductase activity"/>
    <property type="evidence" value="ECO:0007669"/>
    <property type="project" value="InterPro"/>
</dbReference>
<feature type="domain" description="EthD" evidence="2">
    <location>
        <begin position="17"/>
        <end position="114"/>
    </location>
</feature>
<reference evidence="3 4" key="1">
    <citation type="journal article" date="2018" name="Sci. Rep.">
        <title>Comparative genomics provides insights into the lifestyle and reveals functional heterogeneity of dark septate endophytic fungi.</title>
        <authorList>
            <person name="Knapp D.G."/>
            <person name="Nemeth J.B."/>
            <person name="Barry K."/>
            <person name="Hainaut M."/>
            <person name="Henrissat B."/>
            <person name="Johnson J."/>
            <person name="Kuo A."/>
            <person name="Lim J.H.P."/>
            <person name="Lipzen A."/>
            <person name="Nolan M."/>
            <person name="Ohm R.A."/>
            <person name="Tamas L."/>
            <person name="Grigoriev I.V."/>
            <person name="Spatafora J.W."/>
            <person name="Nagy L.G."/>
            <person name="Kovacs G.M."/>
        </authorList>
    </citation>
    <scope>NUCLEOTIDE SEQUENCE [LARGE SCALE GENOMIC DNA]</scope>
    <source>
        <strain evidence="3 4">DSE2036</strain>
    </source>
</reference>
<dbReference type="InterPro" id="IPR009799">
    <property type="entry name" value="EthD_dom"/>
</dbReference>
<dbReference type="OrthoDB" id="3454835at2759"/>
<evidence type="ECO:0000259" key="2">
    <source>
        <dbReference type="Pfam" id="PF07110"/>
    </source>
</evidence>